<organism evidence="1 2">
    <name type="scientific">Helicobacter saguini</name>
    <dbReference type="NCBI Taxonomy" id="1548018"/>
    <lineage>
        <taxon>Bacteria</taxon>
        <taxon>Pseudomonadati</taxon>
        <taxon>Campylobacterota</taxon>
        <taxon>Epsilonproteobacteria</taxon>
        <taxon>Campylobacterales</taxon>
        <taxon>Helicobacteraceae</taxon>
        <taxon>Helicobacter</taxon>
    </lineage>
</organism>
<evidence type="ECO:0000313" key="2">
    <source>
        <dbReference type="Proteomes" id="UP000477070"/>
    </source>
</evidence>
<dbReference type="Proteomes" id="UP000477070">
    <property type="component" value="Unassembled WGS sequence"/>
</dbReference>
<protein>
    <submittedName>
        <fullName evidence="1">Uncharacterized protein</fullName>
    </submittedName>
</protein>
<gene>
    <name evidence="1" type="ORF">DCO61_06550</name>
</gene>
<name>A0A6B0HYG5_9HELI</name>
<proteinExistence type="predicted"/>
<reference evidence="1 2" key="1">
    <citation type="submission" date="2019-12" db="EMBL/GenBank/DDBJ databases">
        <title>Multi-Generational Helicobacter saguini Isolates.</title>
        <authorList>
            <person name="Mannion A."/>
            <person name="Shen Z."/>
            <person name="Fox J.G."/>
        </authorList>
    </citation>
    <scope>NUCLEOTIDE SEQUENCE [LARGE SCALE GENOMIC DNA]</scope>
    <source>
        <strain evidence="2">16-048 (F4)</strain>
    </source>
</reference>
<accession>A0A6B0HYG5</accession>
<dbReference type="EMBL" id="QBIU01000001">
    <property type="protein sequence ID" value="MWV69666.1"/>
    <property type="molecule type" value="Genomic_DNA"/>
</dbReference>
<dbReference type="AlphaFoldDB" id="A0A6B0HYG5"/>
<comment type="caution">
    <text evidence="1">The sequence shown here is derived from an EMBL/GenBank/DDBJ whole genome shotgun (WGS) entry which is preliminary data.</text>
</comment>
<dbReference type="RefSeq" id="WP_160659327.1">
    <property type="nucleotide sequence ID" value="NZ_JRMP02000002.1"/>
</dbReference>
<sequence>MLPLILKFIDSKILIFHQNMQIFHRGILPLSAIRICFKTLIFLRYKGVDSIFFKNCFDLA</sequence>
<evidence type="ECO:0000313" key="1">
    <source>
        <dbReference type="EMBL" id="MWV69666.1"/>
    </source>
</evidence>